<evidence type="ECO:0000259" key="1">
    <source>
        <dbReference type="Pfam" id="PF12680"/>
    </source>
</evidence>
<sequence>MLNLIKLNGLLMNGEQNIIQQFFNAFKKLDATTMNACYTNNIAFNDPMFDLLRGDEVRAMWQMLCANASNFSLEYDSIKDEGDGYYTCNWTAQYTFSKTGRRVINKCKAYMKIENGLIAEHSDAWSLHKWSEQAIGLPGKLLGWAGFFRRRIKNNARKNLLHFMQQNH</sequence>
<dbReference type="Gene3D" id="3.10.450.50">
    <property type="match status" value="1"/>
</dbReference>
<evidence type="ECO:0000313" key="2">
    <source>
        <dbReference type="EMBL" id="MFC4261805.1"/>
    </source>
</evidence>
<reference evidence="3" key="1">
    <citation type="journal article" date="2019" name="Int. J. Syst. Evol. Microbiol.">
        <title>The Global Catalogue of Microorganisms (GCM) 10K type strain sequencing project: providing services to taxonomists for standard genome sequencing and annotation.</title>
        <authorList>
            <consortium name="The Broad Institute Genomics Platform"/>
            <consortium name="The Broad Institute Genome Sequencing Center for Infectious Disease"/>
            <person name="Wu L."/>
            <person name="Ma J."/>
        </authorList>
    </citation>
    <scope>NUCLEOTIDE SEQUENCE [LARGE SCALE GENOMIC DNA]</scope>
    <source>
        <strain evidence="3">CECT 8289</strain>
    </source>
</reference>
<organism evidence="2 3">
    <name type="scientific">Ferruginibacter yonginensis</name>
    <dbReference type="NCBI Taxonomy" id="1310416"/>
    <lineage>
        <taxon>Bacteria</taxon>
        <taxon>Pseudomonadati</taxon>
        <taxon>Bacteroidota</taxon>
        <taxon>Chitinophagia</taxon>
        <taxon>Chitinophagales</taxon>
        <taxon>Chitinophagaceae</taxon>
        <taxon>Ferruginibacter</taxon>
    </lineage>
</organism>
<feature type="domain" description="SnoaL-like" evidence="1">
    <location>
        <begin position="19"/>
        <end position="121"/>
    </location>
</feature>
<comment type="caution">
    <text evidence="2">The sequence shown here is derived from an EMBL/GenBank/DDBJ whole genome shotgun (WGS) entry which is preliminary data.</text>
</comment>
<dbReference type="InterPro" id="IPR032710">
    <property type="entry name" value="NTF2-like_dom_sf"/>
</dbReference>
<dbReference type="SUPFAM" id="SSF54427">
    <property type="entry name" value="NTF2-like"/>
    <property type="match status" value="1"/>
</dbReference>
<dbReference type="InterPro" id="IPR037401">
    <property type="entry name" value="SnoaL-like"/>
</dbReference>
<dbReference type="Proteomes" id="UP001595907">
    <property type="component" value="Unassembled WGS sequence"/>
</dbReference>
<evidence type="ECO:0000313" key="3">
    <source>
        <dbReference type="Proteomes" id="UP001595907"/>
    </source>
</evidence>
<dbReference type="RefSeq" id="WP_379706825.1">
    <property type="nucleotide sequence ID" value="NZ_JBHSCZ010000001.1"/>
</dbReference>
<dbReference type="Pfam" id="PF12680">
    <property type="entry name" value="SnoaL_2"/>
    <property type="match status" value="1"/>
</dbReference>
<dbReference type="EMBL" id="JBHSCZ010000001">
    <property type="protein sequence ID" value="MFC4261805.1"/>
    <property type="molecule type" value="Genomic_DNA"/>
</dbReference>
<keyword evidence="3" id="KW-1185">Reference proteome</keyword>
<name>A0ABV8QQ75_9BACT</name>
<protein>
    <submittedName>
        <fullName evidence="2">Nuclear transport factor 2 family protein</fullName>
    </submittedName>
</protein>
<gene>
    <name evidence="2" type="ORF">ACFOWM_02850</name>
</gene>
<proteinExistence type="predicted"/>
<accession>A0ABV8QQ75</accession>